<gene>
    <name evidence="5" type="ORF">ACE41H_06610</name>
</gene>
<dbReference type="InterPro" id="IPR018062">
    <property type="entry name" value="HTH_AraC-typ_CS"/>
</dbReference>
<keyword evidence="1" id="KW-0805">Transcription regulation</keyword>
<dbReference type="PROSITE" id="PS00041">
    <property type="entry name" value="HTH_ARAC_FAMILY_1"/>
    <property type="match status" value="1"/>
</dbReference>
<dbReference type="Pfam" id="PF12833">
    <property type="entry name" value="HTH_18"/>
    <property type="match status" value="1"/>
</dbReference>
<keyword evidence="6" id="KW-1185">Reference proteome</keyword>
<dbReference type="RefSeq" id="WP_375354179.1">
    <property type="nucleotide sequence ID" value="NZ_JBHHMI010000004.1"/>
</dbReference>
<dbReference type="InterPro" id="IPR011051">
    <property type="entry name" value="RmlC_Cupin_sf"/>
</dbReference>
<proteinExistence type="predicted"/>
<dbReference type="Gene3D" id="1.10.10.60">
    <property type="entry name" value="Homeodomain-like"/>
    <property type="match status" value="2"/>
</dbReference>
<dbReference type="PROSITE" id="PS01124">
    <property type="entry name" value="HTH_ARAC_FAMILY_2"/>
    <property type="match status" value="1"/>
</dbReference>
<accession>A0ABV5AQG9</accession>
<organism evidence="5 6">
    <name type="scientific">Paenibacillus enshidis</name>
    <dbReference type="NCBI Taxonomy" id="1458439"/>
    <lineage>
        <taxon>Bacteria</taxon>
        <taxon>Bacillati</taxon>
        <taxon>Bacillota</taxon>
        <taxon>Bacilli</taxon>
        <taxon>Bacillales</taxon>
        <taxon>Paenibacillaceae</taxon>
        <taxon>Paenibacillus</taxon>
    </lineage>
</organism>
<dbReference type="Gene3D" id="2.60.120.10">
    <property type="entry name" value="Jelly Rolls"/>
    <property type="match status" value="1"/>
</dbReference>
<evidence type="ECO:0000313" key="6">
    <source>
        <dbReference type="Proteomes" id="UP001580346"/>
    </source>
</evidence>
<name>A0ABV5AQG9_9BACL</name>
<keyword evidence="2" id="KW-0238">DNA-binding</keyword>
<dbReference type="PANTHER" id="PTHR43280:SF2">
    <property type="entry name" value="HTH-TYPE TRANSCRIPTIONAL REGULATOR EXSA"/>
    <property type="match status" value="1"/>
</dbReference>
<dbReference type="SUPFAM" id="SSF51182">
    <property type="entry name" value="RmlC-like cupins"/>
    <property type="match status" value="1"/>
</dbReference>
<evidence type="ECO:0000256" key="2">
    <source>
        <dbReference type="ARBA" id="ARBA00023125"/>
    </source>
</evidence>
<dbReference type="SMART" id="SM00342">
    <property type="entry name" value="HTH_ARAC"/>
    <property type="match status" value="1"/>
</dbReference>
<dbReference type="InterPro" id="IPR009057">
    <property type="entry name" value="Homeodomain-like_sf"/>
</dbReference>
<dbReference type="InterPro" id="IPR018060">
    <property type="entry name" value="HTH_AraC"/>
</dbReference>
<protein>
    <submittedName>
        <fullName evidence="5">Helix-turn-helix domain-containing protein</fullName>
    </submittedName>
</protein>
<feature type="domain" description="HTH araC/xylS-type" evidence="4">
    <location>
        <begin position="197"/>
        <end position="295"/>
    </location>
</feature>
<evidence type="ECO:0000256" key="1">
    <source>
        <dbReference type="ARBA" id="ARBA00023015"/>
    </source>
</evidence>
<dbReference type="Proteomes" id="UP001580346">
    <property type="component" value="Unassembled WGS sequence"/>
</dbReference>
<evidence type="ECO:0000313" key="5">
    <source>
        <dbReference type="EMBL" id="MFB5266453.1"/>
    </source>
</evidence>
<dbReference type="PANTHER" id="PTHR43280">
    <property type="entry name" value="ARAC-FAMILY TRANSCRIPTIONAL REGULATOR"/>
    <property type="match status" value="1"/>
</dbReference>
<dbReference type="SUPFAM" id="SSF46689">
    <property type="entry name" value="Homeodomain-like"/>
    <property type="match status" value="2"/>
</dbReference>
<evidence type="ECO:0000259" key="4">
    <source>
        <dbReference type="PROSITE" id="PS01124"/>
    </source>
</evidence>
<dbReference type="CDD" id="cd02208">
    <property type="entry name" value="cupin_RmlC-like"/>
    <property type="match status" value="1"/>
</dbReference>
<keyword evidence="3" id="KW-0804">Transcription</keyword>
<reference evidence="5 6" key="1">
    <citation type="submission" date="2024-09" db="EMBL/GenBank/DDBJ databases">
        <title>Paenibacillus zeirhizospherea sp. nov., isolated from surface of the maize (Zea mays) roots in a horticulture field, Hungary.</title>
        <authorList>
            <person name="Marton D."/>
            <person name="Farkas M."/>
            <person name="Bedics A."/>
            <person name="Toth E."/>
            <person name="Tancsics A."/>
            <person name="Boka K."/>
            <person name="Maroti G."/>
            <person name="Kriszt B."/>
            <person name="Cserhati M."/>
        </authorList>
    </citation>
    <scope>NUCLEOTIDE SEQUENCE [LARGE SCALE GENOMIC DNA]</scope>
    <source>
        <strain evidence="5 6">KCTC 33519</strain>
    </source>
</reference>
<dbReference type="InterPro" id="IPR014710">
    <property type="entry name" value="RmlC-like_jellyroll"/>
</dbReference>
<evidence type="ECO:0000256" key="3">
    <source>
        <dbReference type="ARBA" id="ARBA00023163"/>
    </source>
</evidence>
<comment type="caution">
    <text evidence="5">The sequence shown here is derived from an EMBL/GenBank/DDBJ whole genome shotgun (WGS) entry which is preliminary data.</text>
</comment>
<dbReference type="EMBL" id="JBHHMI010000004">
    <property type="protein sequence ID" value="MFB5266453.1"/>
    <property type="molecule type" value="Genomic_DNA"/>
</dbReference>
<sequence>MHNSGLFQKTTSFTEWSPGIHYARFQKLPPGTLPGRRIYDFELLYVRKGEAATHLQDGTTITIPAGRLLFIPAGVYHRNEVLSSPNAQFIGIHFDFFHEMMILNDTDMVVNEARVEEGKFGVEAVAEGFEPLSSRWLYAPSPLCVQLMEQLVHEFTMRPPGFSVICKGLMLQILGLLLRAQKSYDPVKLPQQGNRMLELMAAMESDPAASWSNPLLAERLSMNEDHMIKVFKKIAGMPPGEYIQMLRLREARRLLRETDLTIEEVGRSAGYPDIHYFSRLFRKCEGMPPRAYRNVSRIL</sequence>